<dbReference type="Gene3D" id="3.30.2140.10">
    <property type="entry name" value="Arylamine N-acetyltransferase"/>
    <property type="match status" value="1"/>
</dbReference>
<dbReference type="SUPFAM" id="SSF54001">
    <property type="entry name" value="Cysteine proteinases"/>
    <property type="match status" value="1"/>
</dbReference>
<dbReference type="PRINTS" id="PR01543">
    <property type="entry name" value="ANATRNSFRASE"/>
</dbReference>
<dbReference type="Proteomes" id="UP000250235">
    <property type="component" value="Unassembled WGS sequence"/>
</dbReference>
<evidence type="ECO:0000256" key="2">
    <source>
        <dbReference type="RuleBase" id="RU003452"/>
    </source>
</evidence>
<dbReference type="InterPro" id="IPR001447">
    <property type="entry name" value="Arylamine_N-AcTrfase"/>
</dbReference>
<comment type="similarity">
    <text evidence="1 2">Belongs to the arylamine N-acetyltransferase family.</text>
</comment>
<dbReference type="PANTHER" id="PTHR11786:SF0">
    <property type="entry name" value="ARYLAMINE N-ACETYLTRANSFERASE 4-RELATED"/>
    <property type="match status" value="1"/>
</dbReference>
<protein>
    <submittedName>
        <fullName evidence="3">Uncharacterized protein</fullName>
    </submittedName>
</protein>
<dbReference type="Pfam" id="PF00797">
    <property type="entry name" value="Acetyltransf_2"/>
    <property type="match status" value="1"/>
</dbReference>
<name>A0A2Z7A2Q2_9LAMI</name>
<dbReference type="Gene3D" id="2.40.128.150">
    <property type="entry name" value="Cysteine proteinases"/>
    <property type="match status" value="1"/>
</dbReference>
<dbReference type="AlphaFoldDB" id="A0A2Z7A2Q2"/>
<dbReference type="GO" id="GO:0016407">
    <property type="term" value="F:acetyltransferase activity"/>
    <property type="evidence" value="ECO:0007669"/>
    <property type="project" value="InterPro"/>
</dbReference>
<proteinExistence type="inferred from homology"/>
<sequence>MSDAIDLDAYLQRIGYRDAPAADPQTLRALAVAHAAAIPFENLDPLCGAPVRLELAALERKLLHEGRGGYCFEQNLLFAAALRAIGFTVHGLIARVVWNQPEDAITAQTHMLLKVQAQGESWLTDVGFGSMNLAGALRLEAGVAQATGLEPFRLLQRDGEWRMQACVRGDWLTLYRFDLQSREFIDYVVANHYVSTYPQSHFVSQLIAARTAADRRLTLRNREFTVRRPDAEPERRTLHDTASLRDVLEREFLLRLPDSEALQQRLEALPE</sequence>
<dbReference type="InterPro" id="IPR038765">
    <property type="entry name" value="Papain-like_cys_pep_sf"/>
</dbReference>
<evidence type="ECO:0000313" key="3">
    <source>
        <dbReference type="EMBL" id="KZV15413.1"/>
    </source>
</evidence>
<dbReference type="EMBL" id="KV020099">
    <property type="protein sequence ID" value="KZV15413.1"/>
    <property type="molecule type" value="Genomic_DNA"/>
</dbReference>
<accession>A0A2Z7A2Q2</accession>
<reference evidence="3 4" key="1">
    <citation type="journal article" date="2015" name="Proc. Natl. Acad. Sci. U.S.A.">
        <title>The resurrection genome of Boea hygrometrica: A blueprint for survival of dehydration.</title>
        <authorList>
            <person name="Xiao L."/>
            <person name="Yang G."/>
            <person name="Zhang L."/>
            <person name="Yang X."/>
            <person name="Zhao S."/>
            <person name="Ji Z."/>
            <person name="Zhou Q."/>
            <person name="Hu M."/>
            <person name="Wang Y."/>
            <person name="Chen M."/>
            <person name="Xu Y."/>
            <person name="Jin H."/>
            <person name="Xiao X."/>
            <person name="Hu G."/>
            <person name="Bao F."/>
            <person name="Hu Y."/>
            <person name="Wan P."/>
            <person name="Li L."/>
            <person name="Deng X."/>
            <person name="Kuang T."/>
            <person name="Xiang C."/>
            <person name="Zhu J.K."/>
            <person name="Oliver M.J."/>
            <person name="He Y."/>
        </authorList>
    </citation>
    <scope>NUCLEOTIDE SEQUENCE [LARGE SCALE GENOMIC DNA]</scope>
    <source>
        <strain evidence="4">cv. XS01</strain>
    </source>
</reference>
<keyword evidence="4" id="KW-1185">Reference proteome</keyword>
<gene>
    <name evidence="3" type="ORF">F511_16202</name>
</gene>
<keyword evidence="2" id="KW-0012">Acyltransferase</keyword>
<keyword evidence="2" id="KW-0808">Transferase</keyword>
<evidence type="ECO:0000313" key="4">
    <source>
        <dbReference type="Proteomes" id="UP000250235"/>
    </source>
</evidence>
<organism evidence="3 4">
    <name type="scientific">Dorcoceras hygrometricum</name>
    <dbReference type="NCBI Taxonomy" id="472368"/>
    <lineage>
        <taxon>Eukaryota</taxon>
        <taxon>Viridiplantae</taxon>
        <taxon>Streptophyta</taxon>
        <taxon>Embryophyta</taxon>
        <taxon>Tracheophyta</taxon>
        <taxon>Spermatophyta</taxon>
        <taxon>Magnoliopsida</taxon>
        <taxon>eudicotyledons</taxon>
        <taxon>Gunneridae</taxon>
        <taxon>Pentapetalae</taxon>
        <taxon>asterids</taxon>
        <taxon>lamiids</taxon>
        <taxon>Lamiales</taxon>
        <taxon>Gesneriaceae</taxon>
        <taxon>Didymocarpoideae</taxon>
        <taxon>Trichosporeae</taxon>
        <taxon>Loxocarpinae</taxon>
        <taxon>Dorcoceras</taxon>
    </lineage>
</organism>
<evidence type="ECO:0000256" key="1">
    <source>
        <dbReference type="ARBA" id="ARBA00006547"/>
    </source>
</evidence>
<dbReference type="PANTHER" id="PTHR11786">
    <property type="entry name" value="N-HYDROXYARYLAMINE O-ACETYLTRANSFERASE"/>
    <property type="match status" value="1"/>
</dbReference>
<dbReference type="OrthoDB" id="514836at2759"/>